<dbReference type="AlphaFoldDB" id="A0A7L5BQ57"/>
<keyword evidence="3" id="KW-1185">Reference proteome</keyword>
<proteinExistence type="predicted"/>
<evidence type="ECO:0000313" key="3">
    <source>
        <dbReference type="Proteomes" id="UP000464865"/>
    </source>
</evidence>
<dbReference type="RefSeq" id="WP_082184803.1">
    <property type="nucleotide sequence ID" value="NZ_CP048635.1"/>
</dbReference>
<accession>A0A7L5BQ57</accession>
<evidence type="ECO:0000259" key="1">
    <source>
        <dbReference type="Pfam" id="PF05050"/>
    </source>
</evidence>
<dbReference type="Pfam" id="PF05050">
    <property type="entry name" value="Methyltransf_21"/>
    <property type="match status" value="1"/>
</dbReference>
<dbReference type="EMBL" id="CP048635">
    <property type="protein sequence ID" value="QIB41012.1"/>
    <property type="molecule type" value="Genomic_DNA"/>
</dbReference>
<organism evidence="2 3">
    <name type="scientific">Rhizobium oryzihabitans</name>
    <dbReference type="NCBI Taxonomy" id="2267833"/>
    <lineage>
        <taxon>Bacteria</taxon>
        <taxon>Pseudomonadati</taxon>
        <taxon>Pseudomonadota</taxon>
        <taxon>Alphaproteobacteria</taxon>
        <taxon>Hyphomicrobiales</taxon>
        <taxon>Rhizobiaceae</taxon>
        <taxon>Rhizobium/Agrobacterium group</taxon>
        <taxon>Rhizobium</taxon>
    </lineage>
</organism>
<sequence length="483" mass="53729">MTLSAFRHSSSFLLECKKRGLLENLNLSLLDVGCSGGIDSFWDQFGESFRAVGFDPLVSEVDRLNAEVGTERDIRYVAAWVGNGARPLPLSVRIDTEPKRGASSAFVLSSAHRASEKTGLSFTADVFNRGAELRFADQRLSLDEWLAANEFGRVDVVKCDVDGFDFEVFVGAQDLLSGPKRPLALITEAQLHEMRDRHGTVWGDLDRLLRDHGYRLFDVDVHRYTRGALPGRFAIPIFAQTVDGPVMFCDALYMLDPVMDPEVMDELVEQGDTTVFLKLIFLYETFGLSDCAAALIVALRERDISVAGLDDSWALDALVPPNPYSENNYNGYLGAFDANPRQLFPQKSLSVVEEFVPGTTVDWISMMLPGEGSRREGLDIVSERGVGGHLCFGPYHYLPTGRYVARLQIETDVSLGQKFSLEVVADEKVVSSYSKSLWISGSHWLKIPFDIEAANGDSSVQLRLTVGRKAKQRLLRVIIRRES</sequence>
<reference evidence="2 3" key="1">
    <citation type="submission" date="2020-02" db="EMBL/GenBank/DDBJ databases">
        <title>Plant-Promoting Endophytic Bacterium Rhizobium oryzihabitans sp. nov., Isolated from the Root of Rice.</title>
        <authorList>
            <person name="zhao J."/>
            <person name="Zhang G."/>
        </authorList>
    </citation>
    <scope>NUCLEOTIDE SEQUENCE [LARGE SCALE GENOMIC DNA]</scope>
    <source>
        <strain evidence="2 3">M15</strain>
    </source>
</reference>
<evidence type="ECO:0000313" key="2">
    <source>
        <dbReference type="EMBL" id="QIB41012.1"/>
    </source>
</evidence>
<dbReference type="KEGG" id="roy:G3A56_24840"/>
<dbReference type="Proteomes" id="UP000464865">
    <property type="component" value="Chromosome M15-12"/>
</dbReference>
<name>A0A7L5BQ57_9HYPH</name>
<protein>
    <submittedName>
        <fullName evidence="2">FkbM family methyltransferase</fullName>
    </submittedName>
</protein>
<keyword evidence="2" id="KW-0489">Methyltransferase</keyword>
<dbReference type="Gene3D" id="3.40.50.150">
    <property type="entry name" value="Vaccinia Virus protein VP39"/>
    <property type="match status" value="1"/>
</dbReference>
<dbReference type="InterPro" id="IPR006342">
    <property type="entry name" value="FkbM_mtfrase"/>
</dbReference>
<dbReference type="GO" id="GO:0032259">
    <property type="term" value="P:methylation"/>
    <property type="evidence" value="ECO:0007669"/>
    <property type="project" value="UniProtKB-KW"/>
</dbReference>
<feature type="domain" description="Methyltransferase FkbM" evidence="1">
    <location>
        <begin position="139"/>
        <end position="216"/>
    </location>
</feature>
<dbReference type="GO" id="GO:0008168">
    <property type="term" value="F:methyltransferase activity"/>
    <property type="evidence" value="ECO:0007669"/>
    <property type="project" value="UniProtKB-KW"/>
</dbReference>
<dbReference type="SUPFAM" id="SSF53335">
    <property type="entry name" value="S-adenosyl-L-methionine-dependent methyltransferases"/>
    <property type="match status" value="1"/>
</dbReference>
<keyword evidence="2" id="KW-0808">Transferase</keyword>
<dbReference type="InterPro" id="IPR029063">
    <property type="entry name" value="SAM-dependent_MTases_sf"/>
</dbReference>
<gene>
    <name evidence="2" type="ORF">G3A56_24840</name>
</gene>